<accession>A0A834W0C5</accession>
<gene>
    <name evidence="1" type="ORF">G2W53_043041</name>
</gene>
<sequence length="133" mass="15227">MEDEDDADRTGEAQYYVSVLKEERKRSLAITPPKSQPSQVPTRYPIFSHYSSHPYFHLQPLLSLLHRVITPLTSASPCCSLHHHTPPPYWSDVVFISVLDLLSAFDSVLAMSRTERDEMYKHVKDVAEGMRAK</sequence>
<keyword evidence="2" id="KW-1185">Reference proteome</keyword>
<dbReference type="EMBL" id="JAAIUW010000013">
    <property type="protein sequence ID" value="KAF7803930.1"/>
    <property type="molecule type" value="Genomic_DNA"/>
</dbReference>
<organism evidence="1 2">
    <name type="scientific">Senna tora</name>
    <dbReference type="NCBI Taxonomy" id="362788"/>
    <lineage>
        <taxon>Eukaryota</taxon>
        <taxon>Viridiplantae</taxon>
        <taxon>Streptophyta</taxon>
        <taxon>Embryophyta</taxon>
        <taxon>Tracheophyta</taxon>
        <taxon>Spermatophyta</taxon>
        <taxon>Magnoliopsida</taxon>
        <taxon>eudicotyledons</taxon>
        <taxon>Gunneridae</taxon>
        <taxon>Pentapetalae</taxon>
        <taxon>rosids</taxon>
        <taxon>fabids</taxon>
        <taxon>Fabales</taxon>
        <taxon>Fabaceae</taxon>
        <taxon>Caesalpinioideae</taxon>
        <taxon>Cassia clade</taxon>
        <taxon>Senna</taxon>
    </lineage>
</organism>
<evidence type="ECO:0000313" key="1">
    <source>
        <dbReference type="EMBL" id="KAF7803930.1"/>
    </source>
</evidence>
<dbReference type="Proteomes" id="UP000634136">
    <property type="component" value="Unassembled WGS sequence"/>
</dbReference>
<protein>
    <submittedName>
        <fullName evidence="1">Uncharacterized protein</fullName>
    </submittedName>
</protein>
<evidence type="ECO:0000313" key="2">
    <source>
        <dbReference type="Proteomes" id="UP000634136"/>
    </source>
</evidence>
<name>A0A834W0C5_9FABA</name>
<dbReference type="AlphaFoldDB" id="A0A834W0C5"/>
<proteinExistence type="predicted"/>
<reference evidence="1" key="1">
    <citation type="submission" date="2020-09" db="EMBL/GenBank/DDBJ databases">
        <title>Genome-Enabled Discovery of Anthraquinone Biosynthesis in Senna tora.</title>
        <authorList>
            <person name="Kang S.-H."/>
            <person name="Pandey R.P."/>
            <person name="Lee C.-M."/>
            <person name="Sim J.-S."/>
            <person name="Jeong J.-T."/>
            <person name="Choi B.-S."/>
            <person name="Jung M."/>
            <person name="Ginzburg D."/>
            <person name="Zhao K."/>
            <person name="Won S.Y."/>
            <person name="Oh T.-J."/>
            <person name="Yu Y."/>
            <person name="Kim N.-H."/>
            <person name="Lee O.R."/>
            <person name="Lee T.-H."/>
            <person name="Bashyal P."/>
            <person name="Kim T.-S."/>
            <person name="Lee W.-H."/>
            <person name="Kawkins C."/>
            <person name="Kim C.-K."/>
            <person name="Kim J.S."/>
            <person name="Ahn B.O."/>
            <person name="Rhee S.Y."/>
            <person name="Sohng J.K."/>
        </authorList>
    </citation>
    <scope>NUCLEOTIDE SEQUENCE</scope>
    <source>
        <tissue evidence="1">Leaf</tissue>
    </source>
</reference>
<comment type="caution">
    <text evidence="1">The sequence shown here is derived from an EMBL/GenBank/DDBJ whole genome shotgun (WGS) entry which is preliminary data.</text>
</comment>